<accession>A0A1F8GQG7</accession>
<dbReference type="InterPro" id="IPR036874">
    <property type="entry name" value="Carbonic_anhydrase_sf"/>
</dbReference>
<dbReference type="GO" id="GO:0008270">
    <property type="term" value="F:zinc ion binding"/>
    <property type="evidence" value="ECO:0007669"/>
    <property type="project" value="InterPro"/>
</dbReference>
<evidence type="ECO:0008006" key="3">
    <source>
        <dbReference type="Google" id="ProtNLM"/>
    </source>
</evidence>
<dbReference type="EMBL" id="MGKL01000003">
    <property type="protein sequence ID" value="OGN26679.1"/>
    <property type="molecule type" value="Genomic_DNA"/>
</dbReference>
<dbReference type="SUPFAM" id="SSF53056">
    <property type="entry name" value="beta-carbonic anhydrase, cab"/>
    <property type="match status" value="1"/>
</dbReference>
<dbReference type="AlphaFoldDB" id="A0A1F8GQG7"/>
<evidence type="ECO:0000313" key="2">
    <source>
        <dbReference type="Proteomes" id="UP000178256"/>
    </source>
</evidence>
<dbReference type="STRING" id="1802697.A2925_03785"/>
<protein>
    <recommendedName>
        <fullName evidence="3">Carbonic anhydrase</fullName>
    </recommendedName>
</protein>
<dbReference type="InterPro" id="IPR046871">
    <property type="entry name" value="Pro_CA_2"/>
</dbReference>
<dbReference type="GO" id="GO:0004089">
    <property type="term" value="F:carbonate dehydratase activity"/>
    <property type="evidence" value="ECO:0007669"/>
    <property type="project" value="InterPro"/>
</dbReference>
<reference evidence="1 2" key="1">
    <citation type="journal article" date="2016" name="Nat. Commun.">
        <title>Thousands of microbial genomes shed light on interconnected biogeochemical processes in an aquifer system.</title>
        <authorList>
            <person name="Anantharaman K."/>
            <person name="Brown C.T."/>
            <person name="Hug L.A."/>
            <person name="Sharon I."/>
            <person name="Castelle C.J."/>
            <person name="Probst A.J."/>
            <person name="Thomas B.C."/>
            <person name="Singh A."/>
            <person name="Wilkins M.J."/>
            <person name="Karaoz U."/>
            <person name="Brodie E.L."/>
            <person name="Williams K.H."/>
            <person name="Hubbard S.S."/>
            <person name="Banfield J.F."/>
        </authorList>
    </citation>
    <scope>NUCLEOTIDE SEQUENCE [LARGE SCALE GENOMIC DNA]</scope>
</reference>
<dbReference type="Pfam" id="PF20393">
    <property type="entry name" value="Pro_CA_2"/>
    <property type="match status" value="1"/>
</dbReference>
<proteinExistence type="predicted"/>
<sequence>MKKTQTKKAKREYVYRGKSRLEHYKAGAFVVRCLDSRFWKIAKRFIKSLGLKHIDPAFPAGGSKVFSSPFDEHETEHYLGQIAKSIGLHHTERVMLFSHHDCGAYGGFVHFGNDPAKELEFHRGEHRKAVAAIKKRFPRLKVETYFIDPDGIIETTS</sequence>
<name>A0A1F8GQG7_9BACT</name>
<dbReference type="Proteomes" id="UP000178256">
    <property type="component" value="Unassembled WGS sequence"/>
</dbReference>
<organism evidence="1 2">
    <name type="scientific">Candidatus Yanofskybacteria bacterium RIFCSPLOWO2_01_FULL_44_22</name>
    <dbReference type="NCBI Taxonomy" id="1802697"/>
    <lineage>
        <taxon>Bacteria</taxon>
        <taxon>Candidatus Yanofskyibacteriota</taxon>
    </lineage>
</organism>
<evidence type="ECO:0000313" key="1">
    <source>
        <dbReference type="EMBL" id="OGN26679.1"/>
    </source>
</evidence>
<gene>
    <name evidence="1" type="ORF">A2925_03785</name>
</gene>
<comment type="caution">
    <text evidence="1">The sequence shown here is derived from an EMBL/GenBank/DDBJ whole genome shotgun (WGS) entry which is preliminary data.</text>
</comment>